<dbReference type="PRINTS" id="PR00069">
    <property type="entry name" value="ALDKETRDTASE"/>
</dbReference>
<dbReference type="Gene3D" id="3.20.20.100">
    <property type="entry name" value="NADP-dependent oxidoreductase domain"/>
    <property type="match status" value="1"/>
</dbReference>
<evidence type="ECO:0000256" key="8">
    <source>
        <dbReference type="PIRSR" id="PIRSR000097-2"/>
    </source>
</evidence>
<dbReference type="PIRSF" id="PIRSF000097">
    <property type="entry name" value="AKR"/>
    <property type="match status" value="1"/>
</dbReference>
<dbReference type="InterPro" id="IPR020471">
    <property type="entry name" value="AKR"/>
</dbReference>
<reference evidence="11" key="1">
    <citation type="submission" date="2022-12" db="EMBL/GenBank/DDBJ databases">
        <authorList>
            <person name="Petersen C."/>
        </authorList>
    </citation>
    <scope>NUCLEOTIDE SEQUENCE</scope>
    <source>
        <strain evidence="11">IBT 30728</strain>
    </source>
</reference>
<dbReference type="CDD" id="cd19071">
    <property type="entry name" value="AKR_AKR1-5-like"/>
    <property type="match status" value="1"/>
</dbReference>
<dbReference type="FunFam" id="3.20.20.100:FF:000015">
    <property type="entry name" value="Oxidoreductase, aldo/keto reductase family"/>
    <property type="match status" value="1"/>
</dbReference>
<dbReference type="GeneID" id="81620128"/>
<reference evidence="11" key="2">
    <citation type="journal article" date="2023" name="IMA Fungus">
        <title>Comparative genomic study of the Penicillium genus elucidates a diverse pangenome and 15 lateral gene transfer events.</title>
        <authorList>
            <person name="Petersen C."/>
            <person name="Sorensen T."/>
            <person name="Nielsen M.R."/>
            <person name="Sondergaard T.E."/>
            <person name="Sorensen J.L."/>
            <person name="Fitzpatrick D.A."/>
            <person name="Frisvad J.C."/>
            <person name="Nielsen K.L."/>
        </authorList>
    </citation>
    <scope>NUCLEOTIDE SEQUENCE</scope>
    <source>
        <strain evidence="11">IBT 30728</strain>
    </source>
</reference>
<evidence type="ECO:0000256" key="4">
    <source>
        <dbReference type="ARBA" id="ARBA00025065"/>
    </source>
</evidence>
<feature type="domain" description="NADP-dependent oxidoreductase" evidence="10">
    <location>
        <begin position="27"/>
        <end position="283"/>
    </location>
</feature>
<dbReference type="Pfam" id="PF00248">
    <property type="entry name" value="Aldo_ket_red"/>
    <property type="match status" value="1"/>
</dbReference>
<feature type="binding site" evidence="8">
    <location>
        <position position="114"/>
    </location>
    <ligand>
        <name>substrate</name>
    </ligand>
</feature>
<keyword evidence="12" id="KW-1185">Reference proteome</keyword>
<feature type="active site" description="Proton donor" evidence="7">
    <location>
        <position position="54"/>
    </location>
</feature>
<dbReference type="PROSITE" id="PS00798">
    <property type="entry name" value="ALDOKETO_REDUCTASE_1"/>
    <property type="match status" value="1"/>
</dbReference>
<evidence type="ECO:0000256" key="1">
    <source>
        <dbReference type="ARBA" id="ARBA00007905"/>
    </source>
</evidence>
<dbReference type="InterPro" id="IPR023210">
    <property type="entry name" value="NADP_OxRdtase_dom"/>
</dbReference>
<comment type="caution">
    <text evidence="11">The sequence shown here is derived from an EMBL/GenBank/DDBJ whole genome shotgun (WGS) entry which is preliminary data.</text>
</comment>
<keyword evidence="3" id="KW-0560">Oxidoreductase</keyword>
<dbReference type="PANTHER" id="PTHR43827">
    <property type="entry name" value="2,5-DIKETO-D-GLUCONIC ACID REDUCTASE"/>
    <property type="match status" value="1"/>
</dbReference>
<dbReference type="PROSITE" id="PS00062">
    <property type="entry name" value="ALDOKETO_REDUCTASE_2"/>
    <property type="match status" value="1"/>
</dbReference>
<evidence type="ECO:0000259" key="10">
    <source>
        <dbReference type="Pfam" id="PF00248"/>
    </source>
</evidence>
<evidence type="ECO:0000313" key="11">
    <source>
        <dbReference type="EMBL" id="KAJ5495159.1"/>
    </source>
</evidence>
<evidence type="ECO:0000256" key="2">
    <source>
        <dbReference type="ARBA" id="ARBA00012845"/>
    </source>
</evidence>
<sequence length="297" mass="32739">MTYTITDRLPLPNSAGRIPRLGFGVYRSPASQCVQSVLKALQAGYRHIDTAQFYGNESEVGEALRTCGIPRDEIFVTTKILSPAGSPEQTYEKLLASVEKIGGTDGYVDLFLIHSPKSGPAGRKELWQALEKLQAEGKAKAIGVSNYGVQHIEEMKPYAKIWPPHVNQIEDVEANDLAVPPPPSKQLHPWCQQRTIDAYCKQHGIVVEAYSPIVRNYKANDPTLVEIALKYNHSTQQVLIRYALQKGWVPLPKTDNPDRIVANADVFGFDLSAEDMDTLDSLDQGEAGAIVEAVANE</sequence>
<evidence type="ECO:0000256" key="6">
    <source>
        <dbReference type="ARBA" id="ARBA00049485"/>
    </source>
</evidence>
<comment type="catalytic activity">
    <reaction evidence="5">
        <text>xylitol + NADP(+) = D-xylose + NADPH + H(+)</text>
        <dbReference type="Rhea" id="RHEA:27445"/>
        <dbReference type="ChEBI" id="CHEBI:15378"/>
        <dbReference type="ChEBI" id="CHEBI:17151"/>
        <dbReference type="ChEBI" id="CHEBI:53455"/>
        <dbReference type="ChEBI" id="CHEBI:57783"/>
        <dbReference type="ChEBI" id="CHEBI:58349"/>
        <dbReference type="EC" id="1.1.1.307"/>
    </reaction>
</comment>
<comment type="function">
    <text evidence="4">Catalyzes the initial reaction in the xylose utilization pathway by reducing D-xylose into xylitol. Xylose is a major component of hemicelluloses such as xylan. Most fungi utilize D-xylose via three enzymatic reactions, xylose reductase (XR), xylitol dehydrogenase (XDH), and xylulokinase, to form xylulose 5-phosphate, which enters pentose phosphate pathway.</text>
</comment>
<gene>
    <name evidence="11" type="ORF">N7539_000275</name>
</gene>
<dbReference type="PROSITE" id="PS00063">
    <property type="entry name" value="ALDOKETO_REDUCTASE_3"/>
    <property type="match status" value="1"/>
</dbReference>
<comment type="catalytic activity">
    <reaction evidence="6">
        <text>xylitol + NAD(+) = D-xylose + NADH + H(+)</text>
        <dbReference type="Rhea" id="RHEA:27441"/>
        <dbReference type="ChEBI" id="CHEBI:15378"/>
        <dbReference type="ChEBI" id="CHEBI:17151"/>
        <dbReference type="ChEBI" id="CHEBI:53455"/>
        <dbReference type="ChEBI" id="CHEBI:57540"/>
        <dbReference type="ChEBI" id="CHEBI:57945"/>
        <dbReference type="EC" id="1.1.1.307"/>
    </reaction>
</comment>
<evidence type="ECO:0000256" key="7">
    <source>
        <dbReference type="PIRSR" id="PIRSR000097-1"/>
    </source>
</evidence>
<evidence type="ECO:0000313" key="12">
    <source>
        <dbReference type="Proteomes" id="UP001148312"/>
    </source>
</evidence>
<dbReference type="EC" id="1.1.1.307" evidence="2"/>
<dbReference type="AlphaFoldDB" id="A0A9X0C2K3"/>
<organism evidence="11 12">
    <name type="scientific">Penicillium diatomitis</name>
    <dbReference type="NCBI Taxonomy" id="2819901"/>
    <lineage>
        <taxon>Eukaryota</taxon>
        <taxon>Fungi</taxon>
        <taxon>Dikarya</taxon>
        <taxon>Ascomycota</taxon>
        <taxon>Pezizomycotina</taxon>
        <taxon>Eurotiomycetes</taxon>
        <taxon>Eurotiomycetidae</taxon>
        <taxon>Eurotiales</taxon>
        <taxon>Aspergillaceae</taxon>
        <taxon>Penicillium</taxon>
    </lineage>
</organism>
<proteinExistence type="inferred from homology"/>
<feature type="site" description="Lowers pKa of active site Tyr" evidence="9">
    <location>
        <position position="79"/>
    </location>
</feature>
<evidence type="ECO:0000256" key="5">
    <source>
        <dbReference type="ARBA" id="ARBA00047534"/>
    </source>
</evidence>
<comment type="similarity">
    <text evidence="1">Belongs to the aldo/keto reductase family.</text>
</comment>
<dbReference type="InterPro" id="IPR036812">
    <property type="entry name" value="NAD(P)_OxRdtase_dom_sf"/>
</dbReference>
<accession>A0A9X0C2K3</accession>
<evidence type="ECO:0000256" key="9">
    <source>
        <dbReference type="PIRSR" id="PIRSR000097-3"/>
    </source>
</evidence>
<dbReference type="InterPro" id="IPR018170">
    <property type="entry name" value="Aldo/ket_reductase_CS"/>
</dbReference>
<evidence type="ECO:0000256" key="3">
    <source>
        <dbReference type="ARBA" id="ARBA00023002"/>
    </source>
</evidence>
<protein>
    <recommendedName>
        <fullName evidence="2">D-xylose reductase [NAD(P)H]</fullName>
        <ecNumber evidence="2">1.1.1.307</ecNumber>
    </recommendedName>
</protein>
<dbReference type="RefSeq" id="XP_056794172.1">
    <property type="nucleotide sequence ID" value="XM_056929879.1"/>
</dbReference>
<name>A0A9X0C2K3_9EURO</name>
<dbReference type="PANTHER" id="PTHR43827:SF13">
    <property type="entry name" value="ALDO_KETO REDUCTASE FAMILY PROTEIN"/>
    <property type="match status" value="1"/>
</dbReference>
<dbReference type="EMBL" id="JAPWDQ010000001">
    <property type="protein sequence ID" value="KAJ5495159.1"/>
    <property type="molecule type" value="Genomic_DNA"/>
</dbReference>
<dbReference type="SUPFAM" id="SSF51430">
    <property type="entry name" value="NAD(P)-linked oxidoreductase"/>
    <property type="match status" value="1"/>
</dbReference>
<dbReference type="Proteomes" id="UP001148312">
    <property type="component" value="Unassembled WGS sequence"/>
</dbReference>
<dbReference type="GO" id="GO:0016491">
    <property type="term" value="F:oxidoreductase activity"/>
    <property type="evidence" value="ECO:0007669"/>
    <property type="project" value="UniProtKB-KW"/>
</dbReference>